<dbReference type="InterPro" id="IPR036937">
    <property type="entry name" value="Adhesion_dom_fimbrial_sf"/>
</dbReference>
<organism evidence="2 3">
    <name type="scientific">[Enterobacter] lignolyticus</name>
    <dbReference type="NCBI Taxonomy" id="1334193"/>
    <lineage>
        <taxon>Bacteria</taxon>
        <taxon>Pseudomonadati</taxon>
        <taxon>Pseudomonadota</taxon>
        <taxon>Gammaproteobacteria</taxon>
        <taxon>Enterobacterales</taxon>
        <taxon>Enterobacteriaceae</taxon>
        <taxon>Pluralibacter</taxon>
    </lineage>
</organism>
<dbReference type="AlphaFoldDB" id="A0A806XDJ3"/>
<dbReference type="PANTHER" id="PTHR33420:SF27">
    <property type="entry name" value="PROTEIN FIMG"/>
    <property type="match status" value="1"/>
</dbReference>
<name>A0A806XDJ3_9ENTR</name>
<dbReference type="OrthoDB" id="6495165at2"/>
<dbReference type="KEGG" id="kle:AO703_11400"/>
<feature type="chain" id="PRO_5032632009" evidence="1">
    <location>
        <begin position="22"/>
        <end position="172"/>
    </location>
</feature>
<dbReference type="GO" id="GO:0009289">
    <property type="term" value="C:pilus"/>
    <property type="evidence" value="ECO:0007669"/>
    <property type="project" value="InterPro"/>
</dbReference>
<protein>
    <submittedName>
        <fullName evidence="2">Fimbrial protein</fullName>
    </submittedName>
</protein>
<gene>
    <name evidence="2" type="ORF">AO703_11400</name>
</gene>
<dbReference type="Proteomes" id="UP000069162">
    <property type="component" value="Chromosome"/>
</dbReference>
<evidence type="ECO:0000313" key="2">
    <source>
        <dbReference type="EMBL" id="ALR76879.1"/>
    </source>
</evidence>
<evidence type="ECO:0000256" key="1">
    <source>
        <dbReference type="SAM" id="SignalP"/>
    </source>
</evidence>
<reference evidence="3" key="1">
    <citation type="submission" date="2015-10" db="EMBL/GenBank/DDBJ databases">
        <title>Complete Genome Sequencing of Klebsiella sp. strain G5.</title>
        <authorList>
            <person name="Chan K.-G."/>
            <person name="Chen J.-W."/>
        </authorList>
    </citation>
    <scope>NUCLEOTIDE SEQUENCE [LARGE SCALE GENOMIC DNA]</scope>
    <source>
        <strain evidence="3">G5</strain>
    </source>
</reference>
<dbReference type="InterPro" id="IPR050263">
    <property type="entry name" value="Bact_Fimbrial_Adh_Pro"/>
</dbReference>
<keyword evidence="1" id="KW-0732">Signal</keyword>
<accession>A0A806XDJ3</accession>
<dbReference type="Gene3D" id="2.60.40.1090">
    <property type="entry name" value="Fimbrial-type adhesion domain"/>
    <property type="match status" value="1"/>
</dbReference>
<dbReference type="SUPFAM" id="SSF49401">
    <property type="entry name" value="Bacterial adhesins"/>
    <property type="match status" value="1"/>
</dbReference>
<dbReference type="EMBL" id="CP012871">
    <property type="protein sequence ID" value="ALR76879.1"/>
    <property type="molecule type" value="Genomic_DNA"/>
</dbReference>
<sequence length="172" mass="17462">MKRQLCCLLTGVALLYGEAIAGDPVAVSINGKVVAAPCQVSSDSVAKTVPLTGAQGVRASSLSTPGSATDWVPFDVTIERCPVGTATATMLFAGDADSAGPDDRYRNTGSAGNIAVQLQSAGGAPLGNNKTLSGAIANRGYVYHLRARAYSAQGGVTPGTINSVVTVTFSWQ</sequence>
<evidence type="ECO:0000313" key="3">
    <source>
        <dbReference type="Proteomes" id="UP000069162"/>
    </source>
</evidence>
<dbReference type="InterPro" id="IPR008966">
    <property type="entry name" value="Adhesion_dom_sf"/>
</dbReference>
<proteinExistence type="predicted"/>
<dbReference type="GO" id="GO:0043709">
    <property type="term" value="P:cell adhesion involved in single-species biofilm formation"/>
    <property type="evidence" value="ECO:0007669"/>
    <property type="project" value="TreeGrafter"/>
</dbReference>
<feature type="signal peptide" evidence="1">
    <location>
        <begin position="1"/>
        <end position="21"/>
    </location>
</feature>
<dbReference type="PANTHER" id="PTHR33420">
    <property type="entry name" value="FIMBRIAL SUBUNIT ELFA-RELATED"/>
    <property type="match status" value="1"/>
</dbReference>
<dbReference type="RefSeq" id="WP_062741265.1">
    <property type="nucleotide sequence ID" value="NZ_CP012871.1"/>
</dbReference>